<dbReference type="InterPro" id="IPR036890">
    <property type="entry name" value="HATPase_C_sf"/>
</dbReference>
<evidence type="ECO:0000256" key="5">
    <source>
        <dbReference type="ARBA" id="ARBA00022553"/>
    </source>
</evidence>
<proteinExistence type="predicted"/>
<evidence type="ECO:0000256" key="4">
    <source>
        <dbReference type="ARBA" id="ARBA00022475"/>
    </source>
</evidence>
<reference evidence="16 17" key="1">
    <citation type="submission" date="2018-06" db="EMBL/GenBank/DDBJ databases">
        <title>Genomic Encyclopedia of Archaeal and Bacterial Type Strains, Phase II (KMG-II): from individual species to whole genera.</title>
        <authorList>
            <person name="Goeker M."/>
        </authorList>
    </citation>
    <scope>NUCLEOTIDE SEQUENCE [LARGE SCALE GENOMIC DNA]</scope>
    <source>
        <strain evidence="16 17">DSM 27372</strain>
    </source>
</reference>
<dbReference type="GO" id="GO:0005886">
    <property type="term" value="C:plasma membrane"/>
    <property type="evidence" value="ECO:0007669"/>
    <property type="project" value="UniProtKB-SubCell"/>
</dbReference>
<keyword evidence="4" id="KW-1003">Cell membrane</keyword>
<dbReference type="InterPro" id="IPR050398">
    <property type="entry name" value="HssS/ArlS-like"/>
</dbReference>
<dbReference type="Proteomes" id="UP000248198">
    <property type="component" value="Unassembled WGS sequence"/>
</dbReference>
<dbReference type="InterPro" id="IPR005467">
    <property type="entry name" value="His_kinase_dom"/>
</dbReference>
<keyword evidence="13 14" id="KW-0472">Membrane</keyword>
<evidence type="ECO:0000259" key="15">
    <source>
        <dbReference type="PROSITE" id="PS50109"/>
    </source>
</evidence>
<sequence length="416" mass="47633">MKFLSMYNRYNVSVMVIVFALSSVVSFFLIKEVLKNEMDGSLLRVKAKIASYVNDHKRLPEVSLLNDEQIEFKKTNQGSSSDVFKSVRSFVPGLGRIHFCRQLSYSIKVQDQFYVVRIVNPLEGTSHLTKLILCISLITIVLLLVTTFMINRLIISKLWQPFYQSMTALGNFKVSDIQQPDFPVTKISEFNFMIGRLRAATTDAGENYRILKEFTENAAHEIQTPLAIIQSKLDLLVQQQMQDEHLESLRSAYGAIRKLSRINQDLLLITKIENSQFKKEENTSVKDKVEEKLKEFREIWQLKNLQLETELKDAGLTISPQLLDILIYNVFGNATKHNRNGGFIRVKLNGQGLSVTNSGPAKALNKERLFSRFYKENNNAESNGLGLSIIKQICEVSGIEAGYRYDENAHEFYFVF</sequence>
<evidence type="ECO:0000256" key="9">
    <source>
        <dbReference type="ARBA" id="ARBA00022777"/>
    </source>
</evidence>
<feature type="transmembrane region" description="Helical" evidence="14">
    <location>
        <begin position="128"/>
        <end position="150"/>
    </location>
</feature>
<dbReference type="SUPFAM" id="SSF47384">
    <property type="entry name" value="Homodimeric domain of signal transducing histidine kinase"/>
    <property type="match status" value="1"/>
</dbReference>
<dbReference type="OrthoDB" id="1522504at2"/>
<evidence type="ECO:0000256" key="13">
    <source>
        <dbReference type="ARBA" id="ARBA00023136"/>
    </source>
</evidence>
<keyword evidence="7 14" id="KW-0812">Transmembrane</keyword>
<comment type="caution">
    <text evidence="16">The sequence shown here is derived from an EMBL/GenBank/DDBJ whole genome shotgun (WGS) entry which is preliminary data.</text>
</comment>
<evidence type="ECO:0000256" key="8">
    <source>
        <dbReference type="ARBA" id="ARBA00022741"/>
    </source>
</evidence>
<dbReference type="PROSITE" id="PS50109">
    <property type="entry name" value="HIS_KIN"/>
    <property type="match status" value="1"/>
</dbReference>
<keyword evidence="10" id="KW-0067">ATP-binding</keyword>
<organism evidence="16 17">
    <name type="scientific">Pedobacter nutrimenti</name>
    <dbReference type="NCBI Taxonomy" id="1241337"/>
    <lineage>
        <taxon>Bacteria</taxon>
        <taxon>Pseudomonadati</taxon>
        <taxon>Bacteroidota</taxon>
        <taxon>Sphingobacteriia</taxon>
        <taxon>Sphingobacteriales</taxon>
        <taxon>Sphingobacteriaceae</taxon>
        <taxon>Pedobacter</taxon>
    </lineage>
</organism>
<dbReference type="RefSeq" id="WP_110833684.1">
    <property type="nucleotide sequence ID" value="NZ_QKLU01000007.1"/>
</dbReference>
<dbReference type="SUPFAM" id="SSF55874">
    <property type="entry name" value="ATPase domain of HSP90 chaperone/DNA topoisomerase II/histidine kinase"/>
    <property type="match status" value="1"/>
</dbReference>
<dbReference type="InterPro" id="IPR003661">
    <property type="entry name" value="HisK_dim/P_dom"/>
</dbReference>
<comment type="subcellular location">
    <subcellularLocation>
        <location evidence="2">Cell membrane</location>
        <topology evidence="2">Multi-pass membrane protein</topology>
    </subcellularLocation>
</comment>
<keyword evidence="6" id="KW-0808">Transferase</keyword>
<evidence type="ECO:0000256" key="14">
    <source>
        <dbReference type="SAM" id="Phobius"/>
    </source>
</evidence>
<dbReference type="EMBL" id="QKLU01000007">
    <property type="protein sequence ID" value="PYF71539.1"/>
    <property type="molecule type" value="Genomic_DNA"/>
</dbReference>
<evidence type="ECO:0000256" key="7">
    <source>
        <dbReference type="ARBA" id="ARBA00022692"/>
    </source>
</evidence>
<evidence type="ECO:0000256" key="10">
    <source>
        <dbReference type="ARBA" id="ARBA00022840"/>
    </source>
</evidence>
<dbReference type="Pfam" id="PF00512">
    <property type="entry name" value="HisKA"/>
    <property type="match status" value="1"/>
</dbReference>
<dbReference type="PANTHER" id="PTHR45528">
    <property type="entry name" value="SENSOR HISTIDINE KINASE CPXA"/>
    <property type="match status" value="1"/>
</dbReference>
<accession>A0A318UCM6</accession>
<feature type="domain" description="Histidine kinase" evidence="15">
    <location>
        <begin position="217"/>
        <end position="402"/>
    </location>
</feature>
<protein>
    <recommendedName>
        <fullName evidence="3">histidine kinase</fullName>
        <ecNumber evidence="3">2.7.13.3</ecNumber>
    </recommendedName>
</protein>
<dbReference type="GO" id="GO:0005524">
    <property type="term" value="F:ATP binding"/>
    <property type="evidence" value="ECO:0007669"/>
    <property type="project" value="UniProtKB-KW"/>
</dbReference>
<dbReference type="Gene3D" id="1.10.287.130">
    <property type="match status" value="1"/>
</dbReference>
<dbReference type="Gene3D" id="3.30.565.10">
    <property type="entry name" value="Histidine kinase-like ATPase, C-terminal domain"/>
    <property type="match status" value="1"/>
</dbReference>
<dbReference type="AlphaFoldDB" id="A0A318UCM6"/>
<dbReference type="InterPro" id="IPR003594">
    <property type="entry name" value="HATPase_dom"/>
</dbReference>
<dbReference type="InterPro" id="IPR036097">
    <property type="entry name" value="HisK_dim/P_sf"/>
</dbReference>
<name>A0A318UCM6_9SPHI</name>
<evidence type="ECO:0000256" key="3">
    <source>
        <dbReference type="ARBA" id="ARBA00012438"/>
    </source>
</evidence>
<dbReference type="CDD" id="cd00082">
    <property type="entry name" value="HisKA"/>
    <property type="match status" value="1"/>
</dbReference>
<dbReference type="SMART" id="SM00388">
    <property type="entry name" value="HisKA"/>
    <property type="match status" value="1"/>
</dbReference>
<dbReference type="GO" id="GO:0000155">
    <property type="term" value="F:phosphorelay sensor kinase activity"/>
    <property type="evidence" value="ECO:0007669"/>
    <property type="project" value="InterPro"/>
</dbReference>
<keyword evidence="5" id="KW-0597">Phosphoprotein</keyword>
<evidence type="ECO:0000256" key="2">
    <source>
        <dbReference type="ARBA" id="ARBA00004651"/>
    </source>
</evidence>
<keyword evidence="17" id="KW-1185">Reference proteome</keyword>
<dbReference type="EC" id="2.7.13.3" evidence="3"/>
<keyword evidence="11 14" id="KW-1133">Transmembrane helix</keyword>
<gene>
    <name evidence="16" type="ORF">B0O44_107154</name>
</gene>
<evidence type="ECO:0000256" key="12">
    <source>
        <dbReference type="ARBA" id="ARBA00023012"/>
    </source>
</evidence>
<feature type="transmembrane region" description="Helical" evidence="14">
    <location>
        <begin position="12"/>
        <end position="30"/>
    </location>
</feature>
<keyword evidence="8" id="KW-0547">Nucleotide-binding</keyword>
<dbReference type="Pfam" id="PF02518">
    <property type="entry name" value="HATPase_c"/>
    <property type="match status" value="1"/>
</dbReference>
<keyword evidence="9 16" id="KW-0418">Kinase</keyword>
<evidence type="ECO:0000256" key="11">
    <source>
        <dbReference type="ARBA" id="ARBA00022989"/>
    </source>
</evidence>
<evidence type="ECO:0000256" key="6">
    <source>
        <dbReference type="ARBA" id="ARBA00022679"/>
    </source>
</evidence>
<comment type="catalytic activity">
    <reaction evidence="1">
        <text>ATP + protein L-histidine = ADP + protein N-phospho-L-histidine.</text>
        <dbReference type="EC" id="2.7.13.3"/>
    </reaction>
</comment>
<evidence type="ECO:0000313" key="16">
    <source>
        <dbReference type="EMBL" id="PYF71539.1"/>
    </source>
</evidence>
<evidence type="ECO:0000313" key="17">
    <source>
        <dbReference type="Proteomes" id="UP000248198"/>
    </source>
</evidence>
<keyword evidence="12" id="KW-0902">Two-component regulatory system</keyword>
<evidence type="ECO:0000256" key="1">
    <source>
        <dbReference type="ARBA" id="ARBA00000085"/>
    </source>
</evidence>
<dbReference type="PANTHER" id="PTHR45528:SF1">
    <property type="entry name" value="SENSOR HISTIDINE KINASE CPXA"/>
    <property type="match status" value="1"/>
</dbReference>